<organism evidence="9 10">
    <name type="scientific">Streptomyces caeruleatus</name>
    <dbReference type="NCBI Taxonomy" id="661399"/>
    <lineage>
        <taxon>Bacteria</taxon>
        <taxon>Bacillati</taxon>
        <taxon>Actinomycetota</taxon>
        <taxon>Actinomycetes</taxon>
        <taxon>Kitasatosporales</taxon>
        <taxon>Streptomycetaceae</taxon>
        <taxon>Streptomyces</taxon>
    </lineage>
</organism>
<dbReference type="GO" id="GO:0033540">
    <property type="term" value="P:fatty acid beta-oxidation using acyl-CoA oxidase"/>
    <property type="evidence" value="ECO:0007669"/>
    <property type="project" value="TreeGrafter"/>
</dbReference>
<dbReference type="InterPro" id="IPR036250">
    <property type="entry name" value="AcylCo_DH-like_C"/>
</dbReference>
<comment type="caution">
    <text evidence="9">The sequence shown here is derived from an EMBL/GenBank/DDBJ whole genome shotgun (WGS) entry which is preliminary data.</text>
</comment>
<reference evidence="9 10" key="1">
    <citation type="submission" date="2015-10" db="EMBL/GenBank/DDBJ databases">
        <title>Draft genome sequence of Streptomyces caeruleatus NRRL B-24802, type strain for the species Streptomyces caeruleatus.</title>
        <authorList>
            <person name="Ruckert C."/>
            <person name="Winkler A."/>
            <person name="Kalinowski J."/>
            <person name="Kampfer P."/>
            <person name="Glaeser S."/>
        </authorList>
    </citation>
    <scope>NUCLEOTIDE SEQUENCE [LARGE SCALE GENOMIC DNA]</scope>
    <source>
        <strain evidence="9 10">NRRL B-24802</strain>
    </source>
</reference>
<dbReference type="OrthoDB" id="1144545at2"/>
<evidence type="ECO:0000313" key="10">
    <source>
        <dbReference type="Proteomes" id="UP000053429"/>
    </source>
</evidence>
<keyword evidence="10" id="KW-1185">Reference proteome</keyword>
<dbReference type="GO" id="GO:0055088">
    <property type="term" value="P:lipid homeostasis"/>
    <property type="evidence" value="ECO:0007669"/>
    <property type="project" value="TreeGrafter"/>
</dbReference>
<dbReference type="SUPFAM" id="SSF47203">
    <property type="entry name" value="Acyl-CoA dehydrogenase C-terminal domain-like"/>
    <property type="match status" value="2"/>
</dbReference>
<name>A0A117RKE6_9ACTN</name>
<keyword evidence="3" id="KW-0285">Flavoprotein</keyword>
<dbReference type="InterPro" id="IPR055060">
    <property type="entry name" value="ACOX_C_alpha1"/>
</dbReference>
<proteinExistence type="inferred from homology"/>
<evidence type="ECO:0000259" key="8">
    <source>
        <dbReference type="Pfam" id="PF22924"/>
    </source>
</evidence>
<dbReference type="InterPro" id="IPR046373">
    <property type="entry name" value="Acyl-CoA_Oxase/DH_mid-dom_sf"/>
</dbReference>
<keyword evidence="5" id="KW-0560">Oxidoreductase</keyword>
<dbReference type="Gene3D" id="1.20.140.10">
    <property type="entry name" value="Butyryl-CoA Dehydrogenase, subunit A, domain 3"/>
    <property type="match status" value="2"/>
</dbReference>
<evidence type="ECO:0000256" key="3">
    <source>
        <dbReference type="ARBA" id="ARBA00022630"/>
    </source>
</evidence>
<dbReference type="Pfam" id="PF01756">
    <property type="entry name" value="ACOX"/>
    <property type="match status" value="1"/>
</dbReference>
<gene>
    <name evidence="9" type="ORF">AQJ67_34460</name>
</gene>
<evidence type="ECO:0000256" key="5">
    <source>
        <dbReference type="ARBA" id="ARBA00023002"/>
    </source>
</evidence>
<comment type="cofactor">
    <cofactor evidence="1">
        <name>FAD</name>
        <dbReference type="ChEBI" id="CHEBI:57692"/>
    </cofactor>
</comment>
<dbReference type="GO" id="GO:0071949">
    <property type="term" value="F:FAD binding"/>
    <property type="evidence" value="ECO:0007669"/>
    <property type="project" value="InterPro"/>
</dbReference>
<dbReference type="STRING" id="661399.AQJ67_34460"/>
<evidence type="ECO:0000259" key="7">
    <source>
        <dbReference type="Pfam" id="PF01756"/>
    </source>
</evidence>
<dbReference type="RefSeq" id="WP_079056329.1">
    <property type="nucleotide sequence ID" value="NZ_KQ948937.1"/>
</dbReference>
<dbReference type="AlphaFoldDB" id="A0A117RKE6"/>
<keyword evidence="4" id="KW-0274">FAD</keyword>
<dbReference type="InterPro" id="IPR012258">
    <property type="entry name" value="Acyl-CoA_oxidase"/>
</dbReference>
<dbReference type="InterPro" id="IPR009100">
    <property type="entry name" value="AcylCoA_DH/oxidase_NM_dom_sf"/>
</dbReference>
<dbReference type="Proteomes" id="UP000053429">
    <property type="component" value="Unassembled WGS sequence"/>
</dbReference>
<dbReference type="GO" id="GO:0003997">
    <property type="term" value="F:acyl-CoA oxidase activity"/>
    <property type="evidence" value="ECO:0007669"/>
    <property type="project" value="InterPro"/>
</dbReference>
<evidence type="ECO:0000313" key="9">
    <source>
        <dbReference type="EMBL" id="KUN95668.1"/>
    </source>
</evidence>
<dbReference type="PANTHER" id="PTHR10909">
    <property type="entry name" value="ELECTRON TRANSPORT OXIDOREDUCTASE"/>
    <property type="match status" value="1"/>
</dbReference>
<evidence type="ECO:0000256" key="6">
    <source>
        <dbReference type="SAM" id="MobiDB-lite"/>
    </source>
</evidence>
<protein>
    <submittedName>
        <fullName evidence="9">Acyl-CoA oxidase</fullName>
    </submittedName>
</protein>
<feature type="domain" description="Acyl-CoA oxidase C-terminal" evidence="7">
    <location>
        <begin position="476"/>
        <end position="593"/>
    </location>
</feature>
<evidence type="ECO:0000256" key="4">
    <source>
        <dbReference type="ARBA" id="ARBA00022827"/>
    </source>
</evidence>
<feature type="region of interest" description="Disordered" evidence="6">
    <location>
        <begin position="434"/>
        <end position="461"/>
    </location>
</feature>
<dbReference type="SUPFAM" id="SSF56645">
    <property type="entry name" value="Acyl-CoA dehydrogenase NM domain-like"/>
    <property type="match status" value="1"/>
</dbReference>
<sequence>MPLAHRPTATRDEMRRLVHGPCDPAFLSELHKALATDAPAGSGGGQLLDRLRRLGEPLPYDLFDDPARLTAAHAWAAVADPSLCLAALVHHLLCLGSMVQLGGDSADLTSRMAALRSGRAKGVYLITEAGQANSHLATRTRAELEPSTGEFVLHTPDEAAAKFGSAGTLDIPQTAVVLARLITGGTDHGVFAFVADLTGDGGPLPGVEISSPIGLGALPLDYVQVRFHHARLPHAHWLADGARIAPDGTFHDPAGSAAERLQRTLRVGQGLWAAMPAVAAATSRHAAVQAVSYAQGRRTEGRLALGVPLLTYRTQQRAVLGALADAFALSCAAHGARALWEESRNAPAEGSVTEMGFSPWTAVSRPLAAYKAAAVRLAARITAECQRRCGLSGHLDANRLAGYHGFHHAFDTAGGDSQLIFYDIGSALAEAADREASDGHAAGRKADDRKTDAGTSPSPLSPGWWPMVVRRHRHDLTRHLAKRLGDTEAAAPFEAWNPLLEDAGVLGEVYSDSLIAEDVVRTLAGTQDRDLARALRPLAALHGVMAARRRSGSLLALETLRPADIQALSDAADRLCDEVRPHLPLLIEAFAYPADLAPTDCDTALRTTLTWTRGGTA</sequence>
<accession>A0A117RKE6</accession>
<comment type="similarity">
    <text evidence="2">Belongs to the acyl-CoA oxidase family.</text>
</comment>
<dbReference type="EMBL" id="LMWY01000046">
    <property type="protein sequence ID" value="KUN95668.1"/>
    <property type="molecule type" value="Genomic_DNA"/>
</dbReference>
<dbReference type="GO" id="GO:0005504">
    <property type="term" value="F:fatty acid binding"/>
    <property type="evidence" value="ECO:0007669"/>
    <property type="project" value="TreeGrafter"/>
</dbReference>
<dbReference type="PANTHER" id="PTHR10909:SF382">
    <property type="entry name" value="ACYL-COENZYME A OXIDASE"/>
    <property type="match status" value="1"/>
</dbReference>
<evidence type="ECO:0000256" key="1">
    <source>
        <dbReference type="ARBA" id="ARBA00001974"/>
    </source>
</evidence>
<dbReference type="Gene3D" id="2.40.110.10">
    <property type="entry name" value="Butyryl-CoA Dehydrogenase, subunit A, domain 2"/>
    <property type="match status" value="1"/>
</dbReference>
<dbReference type="Pfam" id="PF22924">
    <property type="entry name" value="ACOX_C_alpha1"/>
    <property type="match status" value="1"/>
</dbReference>
<evidence type="ECO:0000256" key="2">
    <source>
        <dbReference type="ARBA" id="ARBA00006288"/>
    </source>
</evidence>
<feature type="domain" description="Acyl-CoA oxidase C-alpha1" evidence="8">
    <location>
        <begin position="277"/>
        <end position="425"/>
    </location>
</feature>
<dbReference type="InterPro" id="IPR002655">
    <property type="entry name" value="Acyl-CoA_oxidase_C"/>
</dbReference>